<proteinExistence type="predicted"/>
<feature type="domain" description="HAT C-terminal dimerisation" evidence="1">
    <location>
        <begin position="29"/>
        <end position="86"/>
    </location>
</feature>
<reference evidence="2 3" key="1">
    <citation type="journal article" date="2021" name="Nat. Commun.">
        <title>Incipient diploidization of the medicinal plant Perilla within 10,000 years.</title>
        <authorList>
            <person name="Zhang Y."/>
            <person name="Shen Q."/>
            <person name="Leng L."/>
            <person name="Zhang D."/>
            <person name="Chen S."/>
            <person name="Shi Y."/>
            <person name="Ning Z."/>
            <person name="Chen S."/>
        </authorList>
    </citation>
    <scope>NUCLEOTIDE SEQUENCE [LARGE SCALE GENOMIC DNA]</scope>
    <source>
        <strain evidence="3">cv. PC099</strain>
    </source>
</reference>
<dbReference type="AlphaFoldDB" id="A0AAD4IRU1"/>
<keyword evidence="3" id="KW-1185">Reference proteome</keyword>
<sequence>MNEEYPKYMDKESIFGKLVAVKGCSLNDARFDPASWWSNFGATTPNIQRLSMRILSLTSSSFGCERNWSTFEGDKGYIQKKRNRLGTKL</sequence>
<accession>A0AAD4IRU1</accession>
<protein>
    <recommendedName>
        <fullName evidence="1">HAT C-terminal dimerisation domain-containing protein</fullName>
    </recommendedName>
</protein>
<evidence type="ECO:0000259" key="1">
    <source>
        <dbReference type="Pfam" id="PF05699"/>
    </source>
</evidence>
<name>A0AAD4IRU1_PERFH</name>
<feature type="non-terminal residue" evidence="2">
    <location>
        <position position="89"/>
    </location>
</feature>
<dbReference type="GO" id="GO:0046983">
    <property type="term" value="F:protein dimerization activity"/>
    <property type="evidence" value="ECO:0007669"/>
    <property type="project" value="InterPro"/>
</dbReference>
<comment type="caution">
    <text evidence="2">The sequence shown here is derived from an EMBL/GenBank/DDBJ whole genome shotgun (WGS) entry which is preliminary data.</text>
</comment>
<dbReference type="InterPro" id="IPR008906">
    <property type="entry name" value="HATC_C_dom"/>
</dbReference>
<dbReference type="InterPro" id="IPR012337">
    <property type="entry name" value="RNaseH-like_sf"/>
</dbReference>
<dbReference type="Pfam" id="PF05699">
    <property type="entry name" value="Dimer_Tnp_hAT"/>
    <property type="match status" value="1"/>
</dbReference>
<dbReference type="Proteomes" id="UP001190926">
    <property type="component" value="Unassembled WGS sequence"/>
</dbReference>
<gene>
    <name evidence="2" type="ORF">C2S53_014030</name>
</gene>
<dbReference type="EMBL" id="SDAM02004199">
    <property type="protein sequence ID" value="KAH6820292.1"/>
    <property type="molecule type" value="Genomic_DNA"/>
</dbReference>
<evidence type="ECO:0000313" key="3">
    <source>
        <dbReference type="Proteomes" id="UP001190926"/>
    </source>
</evidence>
<dbReference type="SUPFAM" id="SSF53098">
    <property type="entry name" value="Ribonuclease H-like"/>
    <property type="match status" value="1"/>
</dbReference>
<evidence type="ECO:0000313" key="2">
    <source>
        <dbReference type="EMBL" id="KAH6820292.1"/>
    </source>
</evidence>
<organism evidence="2 3">
    <name type="scientific">Perilla frutescens var. hirtella</name>
    <name type="common">Perilla citriodora</name>
    <name type="synonym">Perilla setoyensis</name>
    <dbReference type="NCBI Taxonomy" id="608512"/>
    <lineage>
        <taxon>Eukaryota</taxon>
        <taxon>Viridiplantae</taxon>
        <taxon>Streptophyta</taxon>
        <taxon>Embryophyta</taxon>
        <taxon>Tracheophyta</taxon>
        <taxon>Spermatophyta</taxon>
        <taxon>Magnoliopsida</taxon>
        <taxon>eudicotyledons</taxon>
        <taxon>Gunneridae</taxon>
        <taxon>Pentapetalae</taxon>
        <taxon>asterids</taxon>
        <taxon>lamiids</taxon>
        <taxon>Lamiales</taxon>
        <taxon>Lamiaceae</taxon>
        <taxon>Nepetoideae</taxon>
        <taxon>Elsholtzieae</taxon>
        <taxon>Perilla</taxon>
    </lineage>
</organism>